<proteinExistence type="predicted"/>
<dbReference type="Gene3D" id="3.40.640.10">
    <property type="entry name" value="Type I PLP-dependent aspartate aminotransferase-like (Major domain)"/>
    <property type="match status" value="1"/>
</dbReference>
<protein>
    <submittedName>
        <fullName evidence="1">Uncharacterized protein</fullName>
    </submittedName>
</protein>
<dbReference type="PANTHER" id="PTHR30244:SF34">
    <property type="entry name" value="DTDP-4-AMINO-4,6-DIDEOXYGALACTOSE TRANSAMINASE"/>
    <property type="match status" value="1"/>
</dbReference>
<gene>
    <name evidence="1" type="ORF">SDC9_58055</name>
</gene>
<dbReference type="InterPro" id="IPR015424">
    <property type="entry name" value="PyrdxlP-dep_Trfase"/>
</dbReference>
<dbReference type="PANTHER" id="PTHR30244">
    <property type="entry name" value="TRANSAMINASE"/>
    <property type="match status" value="1"/>
</dbReference>
<reference evidence="1" key="1">
    <citation type="submission" date="2019-08" db="EMBL/GenBank/DDBJ databases">
        <authorList>
            <person name="Kucharzyk K."/>
            <person name="Murdoch R.W."/>
            <person name="Higgins S."/>
            <person name="Loffler F."/>
        </authorList>
    </citation>
    <scope>NUCLEOTIDE SEQUENCE</scope>
</reference>
<name>A0A644X6E8_9ZZZZ</name>
<dbReference type="AlphaFoldDB" id="A0A644X6E8"/>
<dbReference type="SUPFAM" id="SSF53383">
    <property type="entry name" value="PLP-dependent transferases"/>
    <property type="match status" value="1"/>
</dbReference>
<evidence type="ECO:0000313" key="1">
    <source>
        <dbReference type="EMBL" id="MPM11705.1"/>
    </source>
</evidence>
<dbReference type="Pfam" id="PF01041">
    <property type="entry name" value="DegT_DnrJ_EryC1"/>
    <property type="match status" value="1"/>
</dbReference>
<accession>A0A644X6E8</accession>
<dbReference type="GO" id="GO:0030170">
    <property type="term" value="F:pyridoxal phosphate binding"/>
    <property type="evidence" value="ECO:0007669"/>
    <property type="project" value="TreeGrafter"/>
</dbReference>
<dbReference type="InterPro" id="IPR015421">
    <property type="entry name" value="PyrdxlP-dep_Trfase_major"/>
</dbReference>
<organism evidence="1">
    <name type="scientific">bioreactor metagenome</name>
    <dbReference type="NCBI Taxonomy" id="1076179"/>
    <lineage>
        <taxon>unclassified sequences</taxon>
        <taxon>metagenomes</taxon>
        <taxon>ecological metagenomes</taxon>
    </lineage>
</organism>
<dbReference type="InterPro" id="IPR000653">
    <property type="entry name" value="DegT/StrS_aminotransferase"/>
</dbReference>
<comment type="caution">
    <text evidence="1">The sequence shown here is derived from an EMBL/GenBank/DDBJ whole genome shotgun (WGS) entry which is preliminary data.</text>
</comment>
<dbReference type="GO" id="GO:0000271">
    <property type="term" value="P:polysaccharide biosynthetic process"/>
    <property type="evidence" value="ECO:0007669"/>
    <property type="project" value="TreeGrafter"/>
</dbReference>
<sequence>MDRYIKPIGGEFYFQHNIYNNEAKNFVENENSINFLSGGQSSLAFIFQALNLKEGEYVLLPSYLCPTMLIKLKESGIKYVFYNINKDLSIDINSVEDVLNKVNVKGILFINYFGFYHSITTRKYILSLKKRNIKIIEDSVQMLWFNKQNNFIGDFVFNSYRKFLPIDGSLLICNEKINLQDTNYKYYETINRARSFKTLCIGFNIGNEEEYLDLFNKAEEYYYEDLSPRKIDETSKKLLDNIDISYINKRRIDNFIYLEKSLEAIKEIKPLFSSTEIEAVPLGYVIFVENRDELRRFLMKNRVYCPVHWNLKNEEWIEEYDNSLYISQRILTIPIDQRYDIEDMKRIVNLIEEFYFTKRMCD</sequence>
<dbReference type="Gene3D" id="3.90.1150.10">
    <property type="entry name" value="Aspartate Aminotransferase, domain 1"/>
    <property type="match status" value="1"/>
</dbReference>
<dbReference type="EMBL" id="VSSQ01001867">
    <property type="protein sequence ID" value="MPM11705.1"/>
    <property type="molecule type" value="Genomic_DNA"/>
</dbReference>
<dbReference type="GO" id="GO:0008483">
    <property type="term" value="F:transaminase activity"/>
    <property type="evidence" value="ECO:0007669"/>
    <property type="project" value="TreeGrafter"/>
</dbReference>
<dbReference type="InterPro" id="IPR015422">
    <property type="entry name" value="PyrdxlP-dep_Trfase_small"/>
</dbReference>